<dbReference type="HOGENOM" id="CLU_3150550_0_0_0"/>
<proteinExistence type="predicted"/>
<organism evidence="1 2">
    <name type="scientific">Caldithrix abyssi DSM 13497</name>
    <dbReference type="NCBI Taxonomy" id="880073"/>
    <lineage>
        <taxon>Bacteria</taxon>
        <taxon>Pseudomonadati</taxon>
        <taxon>Calditrichota</taxon>
        <taxon>Calditrichia</taxon>
        <taxon>Calditrichales</taxon>
        <taxon>Calditrichaceae</taxon>
        <taxon>Caldithrix</taxon>
    </lineage>
</organism>
<gene>
    <name evidence="1" type="ORF">Calab_1353</name>
</gene>
<dbReference type="Proteomes" id="UP000004671">
    <property type="component" value="Chromosome"/>
</dbReference>
<dbReference type="PaxDb" id="880073-Calab_1353"/>
<evidence type="ECO:0000313" key="2">
    <source>
        <dbReference type="Proteomes" id="UP000004671"/>
    </source>
</evidence>
<keyword evidence="2" id="KW-1185">Reference proteome</keyword>
<protein>
    <submittedName>
        <fullName evidence="1">Uncharacterized protein</fullName>
    </submittedName>
</protein>
<dbReference type="EMBL" id="CM001402">
    <property type="protein sequence ID" value="EHO40976.1"/>
    <property type="molecule type" value="Genomic_DNA"/>
</dbReference>
<sequence length="48" mass="5916">MKMVILLKIFVEEKMVYMRIPPRIWANLERPSLIHKRTIFIYFLRSPP</sequence>
<reference evidence="1 2" key="1">
    <citation type="submission" date="2011-09" db="EMBL/GenBank/DDBJ databases">
        <title>The permanent draft genome of Caldithrix abyssi DSM 13497.</title>
        <authorList>
            <consortium name="US DOE Joint Genome Institute (JGI-PGF)"/>
            <person name="Lucas S."/>
            <person name="Han J."/>
            <person name="Lapidus A."/>
            <person name="Bruce D."/>
            <person name="Goodwin L."/>
            <person name="Pitluck S."/>
            <person name="Peters L."/>
            <person name="Kyrpides N."/>
            <person name="Mavromatis K."/>
            <person name="Ivanova N."/>
            <person name="Mikhailova N."/>
            <person name="Chertkov O."/>
            <person name="Detter J.C."/>
            <person name="Tapia R."/>
            <person name="Han C."/>
            <person name="Land M."/>
            <person name="Hauser L."/>
            <person name="Markowitz V."/>
            <person name="Cheng J.-F."/>
            <person name="Hugenholtz P."/>
            <person name="Woyke T."/>
            <person name="Wu D."/>
            <person name="Spring S."/>
            <person name="Brambilla E."/>
            <person name="Klenk H.-P."/>
            <person name="Eisen J.A."/>
        </authorList>
    </citation>
    <scope>NUCLEOTIDE SEQUENCE [LARGE SCALE GENOMIC DNA]</scope>
    <source>
        <strain evidence="1 2">DSM 13497</strain>
    </source>
</reference>
<accession>H1XNY4</accession>
<name>H1XNY4_CALAY</name>
<evidence type="ECO:0000313" key="1">
    <source>
        <dbReference type="EMBL" id="EHO40976.1"/>
    </source>
</evidence>
<dbReference type="AlphaFoldDB" id="H1XNY4"/>
<dbReference type="InParanoid" id="H1XNY4"/>